<reference evidence="4 5" key="1">
    <citation type="journal article" date="2014" name="Int. J. Syst. Evol. Microbiol.">
        <title>Sneathiella chungangensis sp. nov., isolated from a marine sand, and emended description of the genus Sneathiella.</title>
        <authorList>
            <person name="Siamphan C."/>
            <person name="Kim H."/>
            <person name="Lee J.S."/>
            <person name="Kim W."/>
        </authorList>
    </citation>
    <scope>NUCLEOTIDE SEQUENCE [LARGE SCALE GENOMIC DNA]</scope>
    <source>
        <strain evidence="4 5">KCTC 32476</strain>
    </source>
</reference>
<evidence type="ECO:0000256" key="3">
    <source>
        <dbReference type="ARBA" id="ARBA00023186"/>
    </source>
</evidence>
<dbReference type="InterPro" id="IPR023335">
    <property type="entry name" value="ATP12_ortho_dom_sf"/>
</dbReference>
<dbReference type="RefSeq" id="WP_161338019.1">
    <property type="nucleotide sequence ID" value="NZ_JBHSDG010000002.1"/>
</dbReference>
<dbReference type="InterPro" id="IPR042272">
    <property type="entry name" value="ATP12_ATP_synth-F1-assembly_N"/>
</dbReference>
<evidence type="ECO:0000313" key="5">
    <source>
        <dbReference type="Proteomes" id="UP000445696"/>
    </source>
</evidence>
<evidence type="ECO:0000256" key="2">
    <source>
        <dbReference type="ARBA" id="ARBA00022946"/>
    </source>
</evidence>
<evidence type="ECO:0000313" key="4">
    <source>
        <dbReference type="EMBL" id="MZR21638.1"/>
    </source>
</evidence>
<dbReference type="AlphaFoldDB" id="A0A845MCD2"/>
<protein>
    <submittedName>
        <fullName evidence="4">ATPase</fullName>
    </submittedName>
</protein>
<dbReference type="Gene3D" id="1.10.3580.10">
    <property type="entry name" value="ATP12 ATPase"/>
    <property type="match status" value="1"/>
</dbReference>
<dbReference type="EMBL" id="WTVA01000001">
    <property type="protein sequence ID" value="MZR21638.1"/>
    <property type="molecule type" value="Genomic_DNA"/>
</dbReference>
<dbReference type="SUPFAM" id="SSF160909">
    <property type="entry name" value="ATP12-like"/>
    <property type="match status" value="1"/>
</dbReference>
<dbReference type="PANTHER" id="PTHR21013:SF10">
    <property type="entry name" value="ATP SYNTHASE MITOCHONDRIAL F1 COMPLEX ASSEMBLY FACTOR 2"/>
    <property type="match status" value="1"/>
</dbReference>
<dbReference type="Proteomes" id="UP000445696">
    <property type="component" value="Unassembled WGS sequence"/>
</dbReference>
<organism evidence="4 5">
    <name type="scientific">Sneathiella chungangensis</name>
    <dbReference type="NCBI Taxonomy" id="1418234"/>
    <lineage>
        <taxon>Bacteria</taxon>
        <taxon>Pseudomonadati</taxon>
        <taxon>Pseudomonadota</taxon>
        <taxon>Alphaproteobacteria</taxon>
        <taxon>Sneathiellales</taxon>
        <taxon>Sneathiellaceae</taxon>
        <taxon>Sneathiella</taxon>
    </lineage>
</organism>
<sequence>MKRFYKKVTAEDEGGLYSVLLDGRPIKTPAKSPLHLPTRALAEAIAEEWDAQEKEIIPAKMPLMQAAATAIDRVTTQREKVIEEIAAYGGSDLVCYRAAHPESLVQRQAAAWDPMLQWVEARHGARLNVCQGIMHIAQPPEALAAMRSVVAAQKDMTLAPLYNITSLCGSLVISLAVLDGHVTADEAFEISELDETHVMEFWGADAEAVKRRKNNKESLAASARFLQLSGIIT</sequence>
<dbReference type="InterPro" id="IPR011419">
    <property type="entry name" value="ATP12_ATP_synth-F1-assembly"/>
</dbReference>
<proteinExistence type="inferred from homology"/>
<dbReference type="PANTHER" id="PTHR21013">
    <property type="entry name" value="ATP SYNTHASE MITOCHONDRIAL F1 COMPLEX ASSEMBLY FACTOR 2/ATP12 PROTEIN, MITOCHONDRIAL PRECURSOR"/>
    <property type="match status" value="1"/>
</dbReference>
<keyword evidence="2" id="KW-0809">Transit peptide</keyword>
<comment type="caution">
    <text evidence="4">The sequence shown here is derived from an EMBL/GenBank/DDBJ whole genome shotgun (WGS) entry which is preliminary data.</text>
</comment>
<evidence type="ECO:0000256" key="1">
    <source>
        <dbReference type="ARBA" id="ARBA00008231"/>
    </source>
</evidence>
<dbReference type="Gene3D" id="3.30.2180.10">
    <property type="entry name" value="ATP12-like"/>
    <property type="match status" value="1"/>
</dbReference>
<keyword evidence="5" id="KW-1185">Reference proteome</keyword>
<keyword evidence="3" id="KW-0143">Chaperone</keyword>
<dbReference type="GO" id="GO:0043461">
    <property type="term" value="P:proton-transporting ATP synthase complex assembly"/>
    <property type="evidence" value="ECO:0007669"/>
    <property type="project" value="InterPro"/>
</dbReference>
<name>A0A845MCD2_9PROT</name>
<accession>A0A845MCD2</accession>
<dbReference type="OrthoDB" id="9797825at2"/>
<dbReference type="Pfam" id="PF07542">
    <property type="entry name" value="ATP12"/>
    <property type="match status" value="1"/>
</dbReference>
<comment type="similarity">
    <text evidence="1">Belongs to the ATP12 family.</text>
</comment>
<gene>
    <name evidence="4" type="ORF">GQF03_04790</name>
</gene>